<feature type="binding site" evidence="9">
    <location>
        <position position="273"/>
    </location>
    <ligand>
        <name>4-amino-2-methyl-5-(diphosphooxymethyl)pyrimidine</name>
        <dbReference type="ChEBI" id="CHEBI:57841"/>
    </ligand>
</feature>
<feature type="binding site" evidence="9">
    <location>
        <position position="244"/>
    </location>
    <ligand>
        <name>4-amino-2-methyl-5-(diphosphooxymethyl)pyrimidine</name>
        <dbReference type="ChEBI" id="CHEBI:57841"/>
    </ligand>
</feature>
<feature type="region of interest" description="Unknown" evidence="9">
    <location>
        <begin position="1"/>
        <end position="125"/>
    </location>
</feature>
<dbReference type="InterPro" id="IPR034291">
    <property type="entry name" value="TMP_synthase"/>
</dbReference>
<dbReference type="PANTHER" id="PTHR20857">
    <property type="entry name" value="THIAMINE-PHOSPHATE PYROPHOSPHORYLASE"/>
    <property type="match status" value="1"/>
</dbReference>
<feature type="domain" description="ThiD2" evidence="13">
    <location>
        <begin position="13"/>
        <end position="131"/>
    </location>
</feature>
<comment type="catalytic activity">
    <reaction evidence="7 9 10">
        <text>2-(2-carboxy-4-methylthiazol-5-yl)ethyl phosphate + 4-amino-2-methyl-5-(diphosphooxymethyl)pyrimidine + 2 H(+) = thiamine phosphate + CO2 + diphosphate</text>
        <dbReference type="Rhea" id="RHEA:47848"/>
        <dbReference type="ChEBI" id="CHEBI:15378"/>
        <dbReference type="ChEBI" id="CHEBI:16526"/>
        <dbReference type="ChEBI" id="CHEBI:33019"/>
        <dbReference type="ChEBI" id="CHEBI:37575"/>
        <dbReference type="ChEBI" id="CHEBI:57841"/>
        <dbReference type="ChEBI" id="CHEBI:62890"/>
        <dbReference type="EC" id="2.5.1.3"/>
    </reaction>
</comment>
<comment type="pathway">
    <text evidence="1 9 11">Cofactor biosynthesis; thiamine diphosphate biosynthesis; thiamine phosphate from 4-amino-2-methyl-5-diphosphomethylpyrimidine and 4-methyl-5-(2-phosphoethyl)-thiazole: step 1/1.</text>
</comment>
<evidence type="ECO:0000256" key="5">
    <source>
        <dbReference type="ARBA" id="ARBA00022977"/>
    </source>
</evidence>
<evidence type="ECO:0000313" key="15">
    <source>
        <dbReference type="Proteomes" id="UP001268256"/>
    </source>
</evidence>
<evidence type="ECO:0000256" key="7">
    <source>
        <dbReference type="ARBA" id="ARBA00047851"/>
    </source>
</evidence>
<dbReference type="InterPro" id="IPR041397">
    <property type="entry name" value="ThiD2"/>
</dbReference>
<keyword evidence="3 9" id="KW-0479">Metal-binding</keyword>
<keyword evidence="15" id="KW-1185">Reference proteome</keyword>
<dbReference type="HAMAP" id="MF_01327">
    <property type="entry name" value="TMP_synthase_cyanobact"/>
    <property type="match status" value="1"/>
</dbReference>
<sequence>MQNLAMPESALWRILDANLDRAREGLRVIEEWCRFGREDQGLTQTCKELRQTLGARHLPHYRQARNTATDPGTTLTHSQETERSDLRDVLQVNLSRIQESLRVLEEYGKLADPGLAQVAKESRYQVYILESQLLPQAKLDKLKQTPLYLVTSPHENLITIVKAALEGGLQLVQYRDKTSDDQTRLHLAQALKTLCQQYNALFILNDRVDLALGVDADGVHLGQQDIPIKLARRILGPDKIVGRSTTNPQEMERAIAEGADYIGVGPIYTTPTKPGKAAVGFDYIHYAQAQAPLPWFAIGGIDETNIGQVVQAGAKQVAVVRAIMAAADPQATTQKLLQTLCPHPNSTHSLHR</sequence>
<comment type="catalytic activity">
    <reaction evidence="8 9 10">
        <text>2-[(2R,5Z)-2-carboxy-4-methylthiazol-5(2H)-ylidene]ethyl phosphate + 4-amino-2-methyl-5-(diphosphooxymethyl)pyrimidine + 2 H(+) = thiamine phosphate + CO2 + diphosphate</text>
        <dbReference type="Rhea" id="RHEA:47844"/>
        <dbReference type="ChEBI" id="CHEBI:15378"/>
        <dbReference type="ChEBI" id="CHEBI:16526"/>
        <dbReference type="ChEBI" id="CHEBI:33019"/>
        <dbReference type="ChEBI" id="CHEBI:37575"/>
        <dbReference type="ChEBI" id="CHEBI:57841"/>
        <dbReference type="ChEBI" id="CHEBI:62899"/>
        <dbReference type="EC" id="2.5.1.3"/>
    </reaction>
</comment>
<protein>
    <recommendedName>
        <fullName evidence="9">Thiamine-phosphate synthase</fullName>
        <shortName evidence="9">TP synthase</shortName>
        <shortName evidence="9">TPS</shortName>
        <ecNumber evidence="9">2.5.1.3</ecNumber>
    </recommendedName>
    <alternativeName>
        <fullName evidence="9">Thiamine-phosphate pyrophosphorylase</fullName>
        <shortName evidence="9">TMP pyrophosphorylase</shortName>
        <shortName evidence="9">TMP-PPase</shortName>
    </alternativeName>
</protein>
<dbReference type="InterPro" id="IPR036206">
    <property type="entry name" value="ThiamineP_synth_sf"/>
</dbReference>
<proteinExistence type="inferred from homology"/>
<accession>A0AAE4JZM9</accession>
<evidence type="ECO:0000256" key="2">
    <source>
        <dbReference type="ARBA" id="ARBA00022679"/>
    </source>
</evidence>
<feature type="region of interest" description="Thiamine-phosphate synthase" evidence="9">
    <location>
        <begin position="126"/>
        <end position="352"/>
    </location>
</feature>
<dbReference type="GO" id="GO:0009228">
    <property type="term" value="P:thiamine biosynthetic process"/>
    <property type="evidence" value="ECO:0007669"/>
    <property type="project" value="UniProtKB-KW"/>
</dbReference>
<name>A0AAE4JZM9_9CYAN</name>
<dbReference type="InterPro" id="IPR013785">
    <property type="entry name" value="Aldolase_TIM"/>
</dbReference>
<evidence type="ECO:0000256" key="11">
    <source>
        <dbReference type="RuleBase" id="RU004253"/>
    </source>
</evidence>
<feature type="domain" description="Thiamine phosphate synthase/TenI" evidence="12">
    <location>
        <begin position="147"/>
        <end position="323"/>
    </location>
</feature>
<organism evidence="14 15">
    <name type="scientific">Pseudocalidococcus azoricus BACA0444</name>
    <dbReference type="NCBI Taxonomy" id="2918990"/>
    <lineage>
        <taxon>Bacteria</taxon>
        <taxon>Bacillati</taxon>
        <taxon>Cyanobacteriota</taxon>
        <taxon>Cyanophyceae</taxon>
        <taxon>Acaryochloridales</taxon>
        <taxon>Thermosynechococcaceae</taxon>
        <taxon>Pseudocalidococcus</taxon>
        <taxon>Pseudocalidococcus azoricus</taxon>
    </lineage>
</organism>
<evidence type="ECO:0000256" key="10">
    <source>
        <dbReference type="RuleBase" id="RU003826"/>
    </source>
</evidence>
<evidence type="ECO:0000259" key="12">
    <source>
        <dbReference type="Pfam" id="PF02581"/>
    </source>
</evidence>
<reference evidence="15" key="1">
    <citation type="submission" date="2023-07" db="EMBL/GenBank/DDBJ databases">
        <authorList>
            <person name="Luz R."/>
            <person name="Cordeiro R."/>
            <person name="Fonseca A."/>
            <person name="Goncalves V."/>
        </authorList>
    </citation>
    <scope>NUCLEOTIDE SEQUENCE [LARGE SCALE GENOMIC DNA]</scope>
    <source>
        <strain evidence="15">BACA0444</strain>
    </source>
</reference>
<comment type="similarity">
    <text evidence="9 10">Belongs to the thiamine-phosphate synthase family.</text>
</comment>
<keyword evidence="2 9" id="KW-0808">Transferase</keyword>
<feature type="binding site" evidence="9">
    <location>
        <position position="205"/>
    </location>
    <ligand>
        <name>4-amino-2-methyl-5-(diphosphooxymethyl)pyrimidine</name>
        <dbReference type="ChEBI" id="CHEBI:57841"/>
    </ligand>
</feature>
<evidence type="ECO:0000256" key="9">
    <source>
        <dbReference type="HAMAP-Rule" id="MF_01327"/>
    </source>
</evidence>
<dbReference type="GO" id="GO:0009229">
    <property type="term" value="P:thiamine diphosphate biosynthetic process"/>
    <property type="evidence" value="ECO:0007669"/>
    <property type="project" value="UniProtKB-UniRule"/>
</dbReference>
<evidence type="ECO:0000256" key="1">
    <source>
        <dbReference type="ARBA" id="ARBA00005165"/>
    </source>
</evidence>
<dbReference type="HAMAP" id="MF_00097">
    <property type="entry name" value="TMP_synthase"/>
    <property type="match status" value="1"/>
</dbReference>
<evidence type="ECO:0000256" key="3">
    <source>
        <dbReference type="ARBA" id="ARBA00022723"/>
    </source>
</evidence>
<evidence type="ECO:0000256" key="6">
    <source>
        <dbReference type="ARBA" id="ARBA00047334"/>
    </source>
</evidence>
<dbReference type="InterPro" id="IPR016229">
    <property type="entry name" value="TMP_synthase_cyanobac_bac"/>
</dbReference>
<dbReference type="EC" id="2.5.1.3" evidence="9"/>
<comment type="catalytic activity">
    <reaction evidence="6 9 10">
        <text>4-methyl-5-(2-phosphooxyethyl)-thiazole + 4-amino-2-methyl-5-(diphosphooxymethyl)pyrimidine + H(+) = thiamine phosphate + diphosphate</text>
        <dbReference type="Rhea" id="RHEA:22328"/>
        <dbReference type="ChEBI" id="CHEBI:15378"/>
        <dbReference type="ChEBI" id="CHEBI:33019"/>
        <dbReference type="ChEBI" id="CHEBI:37575"/>
        <dbReference type="ChEBI" id="CHEBI:57841"/>
        <dbReference type="ChEBI" id="CHEBI:58296"/>
        <dbReference type="EC" id="2.5.1.3"/>
    </reaction>
</comment>
<dbReference type="GO" id="GO:0000287">
    <property type="term" value="F:magnesium ion binding"/>
    <property type="evidence" value="ECO:0007669"/>
    <property type="project" value="UniProtKB-UniRule"/>
</dbReference>
<dbReference type="Pfam" id="PF02581">
    <property type="entry name" value="TMP-TENI"/>
    <property type="match status" value="1"/>
</dbReference>
<dbReference type="FunFam" id="3.20.20.70:FF:000096">
    <property type="entry name" value="Thiamine-phosphate synthase"/>
    <property type="match status" value="1"/>
</dbReference>
<dbReference type="Proteomes" id="UP001268256">
    <property type="component" value="Unassembled WGS sequence"/>
</dbReference>
<comment type="function">
    <text evidence="9">Condenses 4-methyl-5-(beta-hydroxyethyl)thiazole monophosphate (THZ-P) and 2-methyl-4-amino-5-hydroxymethyl pyrimidine pyrophosphate (HMP-PP) to form thiamine monophosphate (TMP).</text>
</comment>
<dbReference type="EMBL" id="JAVMIP010000008">
    <property type="protein sequence ID" value="MDS3861012.1"/>
    <property type="molecule type" value="Genomic_DNA"/>
</dbReference>
<dbReference type="SUPFAM" id="SSF51391">
    <property type="entry name" value="Thiamin phosphate synthase"/>
    <property type="match status" value="1"/>
</dbReference>
<feature type="binding site" evidence="9">
    <location>
        <position position="225"/>
    </location>
    <ligand>
        <name>Mg(2+)</name>
        <dbReference type="ChEBI" id="CHEBI:18420"/>
    </ligand>
</feature>
<feature type="binding site" evidence="9">
    <location>
        <begin position="173"/>
        <end position="177"/>
    </location>
    <ligand>
        <name>4-amino-2-methyl-5-(diphosphooxymethyl)pyrimidine</name>
        <dbReference type="ChEBI" id="CHEBI:57841"/>
    </ligand>
</feature>
<keyword evidence="5 9" id="KW-0784">Thiamine biosynthesis</keyword>
<dbReference type="AlphaFoldDB" id="A0AAE4JZM9"/>
<dbReference type="PIRSF" id="PIRSF000512">
    <property type="entry name" value="TMP_PPase_Cyanobac_prd"/>
    <property type="match status" value="1"/>
</dbReference>
<evidence type="ECO:0000256" key="4">
    <source>
        <dbReference type="ARBA" id="ARBA00022842"/>
    </source>
</evidence>
<dbReference type="NCBIfam" id="NF002727">
    <property type="entry name" value="PRK02615.1"/>
    <property type="match status" value="1"/>
</dbReference>
<dbReference type="RefSeq" id="WP_322878269.1">
    <property type="nucleotide sequence ID" value="NZ_JAVMIP010000008.1"/>
</dbReference>
<dbReference type="Gene3D" id="3.20.20.70">
    <property type="entry name" value="Aldolase class I"/>
    <property type="match status" value="1"/>
</dbReference>
<feature type="binding site" evidence="9">
    <location>
        <position position="206"/>
    </location>
    <ligand>
        <name>Mg(2+)</name>
        <dbReference type="ChEBI" id="CHEBI:18420"/>
    </ligand>
</feature>
<dbReference type="PANTHER" id="PTHR20857:SF15">
    <property type="entry name" value="THIAMINE-PHOSPHATE SYNTHASE"/>
    <property type="match status" value="1"/>
</dbReference>
<evidence type="ECO:0000259" key="13">
    <source>
        <dbReference type="Pfam" id="PF17792"/>
    </source>
</evidence>
<dbReference type="GO" id="GO:0005737">
    <property type="term" value="C:cytoplasm"/>
    <property type="evidence" value="ECO:0007669"/>
    <property type="project" value="TreeGrafter"/>
</dbReference>
<dbReference type="Pfam" id="PF17792">
    <property type="entry name" value="ThiD2"/>
    <property type="match status" value="1"/>
</dbReference>
<keyword evidence="4 9" id="KW-0460">Magnesium</keyword>
<evidence type="ECO:0000256" key="8">
    <source>
        <dbReference type="ARBA" id="ARBA00047883"/>
    </source>
</evidence>
<gene>
    <name evidence="9" type="primary">thiE</name>
    <name evidence="14" type="ORF">RIF25_09345</name>
</gene>
<feature type="binding site" evidence="9">
    <location>
        <position position="300"/>
    </location>
    <ligand>
        <name>2-[(2R,5Z)-2-carboxy-4-methylthiazol-5(2H)-ylidene]ethyl phosphate</name>
        <dbReference type="ChEBI" id="CHEBI:62899"/>
    </ligand>
</feature>
<dbReference type="InterPro" id="IPR022998">
    <property type="entry name" value="ThiamineP_synth_TenI"/>
</dbReference>
<feature type="binding site" evidence="9">
    <location>
        <begin position="270"/>
        <end position="272"/>
    </location>
    <ligand>
        <name>2-[(2R,5Z)-2-carboxy-4-methylthiazol-5(2H)-ylidene]ethyl phosphate</name>
        <dbReference type="ChEBI" id="CHEBI:62899"/>
    </ligand>
</feature>
<dbReference type="GO" id="GO:0004789">
    <property type="term" value="F:thiamine-phosphate diphosphorylase activity"/>
    <property type="evidence" value="ECO:0007669"/>
    <property type="project" value="UniProtKB-UniRule"/>
</dbReference>
<comment type="cofactor">
    <cofactor evidence="9">
        <name>Mg(2+)</name>
        <dbReference type="ChEBI" id="CHEBI:18420"/>
    </cofactor>
    <text evidence="9">Binds 1 Mg(2+) ion per subunit.</text>
</comment>
<dbReference type="NCBIfam" id="TIGR00693">
    <property type="entry name" value="thiE"/>
    <property type="match status" value="1"/>
</dbReference>
<evidence type="ECO:0000313" key="14">
    <source>
        <dbReference type="EMBL" id="MDS3861012.1"/>
    </source>
</evidence>
<dbReference type="CDD" id="cd00564">
    <property type="entry name" value="TMP_TenI"/>
    <property type="match status" value="1"/>
</dbReference>
<comment type="caution">
    <text evidence="14">The sequence shown here is derived from an EMBL/GenBank/DDBJ whole genome shotgun (WGS) entry which is preliminary data.</text>
</comment>